<dbReference type="PROSITE" id="PS51819">
    <property type="entry name" value="VOC"/>
    <property type="match status" value="1"/>
</dbReference>
<keyword evidence="1" id="KW-0732">Signal</keyword>
<feature type="chain" id="PRO_5046251429" evidence="1">
    <location>
        <begin position="19"/>
        <end position="184"/>
    </location>
</feature>
<dbReference type="EMBL" id="CP121106">
    <property type="protein sequence ID" value="WFL76333.1"/>
    <property type="molecule type" value="Genomic_DNA"/>
</dbReference>
<dbReference type="Pfam" id="PF00903">
    <property type="entry name" value="Glyoxalase"/>
    <property type="match status" value="1"/>
</dbReference>
<evidence type="ECO:0000313" key="3">
    <source>
        <dbReference type="EMBL" id="WFL76333.1"/>
    </source>
</evidence>
<accession>A0ABY8FMS9</accession>
<dbReference type="PROSITE" id="PS51257">
    <property type="entry name" value="PROKAR_LIPOPROTEIN"/>
    <property type="match status" value="1"/>
</dbReference>
<organism evidence="3 4">
    <name type="scientific">Altererythrobacter arenosus</name>
    <dbReference type="NCBI Taxonomy" id="3032592"/>
    <lineage>
        <taxon>Bacteria</taxon>
        <taxon>Pseudomonadati</taxon>
        <taxon>Pseudomonadota</taxon>
        <taxon>Alphaproteobacteria</taxon>
        <taxon>Sphingomonadales</taxon>
        <taxon>Erythrobacteraceae</taxon>
        <taxon>Altererythrobacter</taxon>
    </lineage>
</organism>
<keyword evidence="4" id="KW-1185">Reference proteome</keyword>
<dbReference type="Gene3D" id="3.10.180.10">
    <property type="entry name" value="2,3-Dihydroxybiphenyl 1,2-Dioxygenase, domain 1"/>
    <property type="match status" value="1"/>
</dbReference>
<gene>
    <name evidence="3" type="ORF">P7228_10015</name>
</gene>
<dbReference type="CDD" id="cd06587">
    <property type="entry name" value="VOC"/>
    <property type="match status" value="1"/>
</dbReference>
<dbReference type="SUPFAM" id="SSF54593">
    <property type="entry name" value="Glyoxalase/Bleomycin resistance protein/Dihydroxybiphenyl dioxygenase"/>
    <property type="match status" value="1"/>
</dbReference>
<dbReference type="InterPro" id="IPR004360">
    <property type="entry name" value="Glyas_Fos-R_dOase_dom"/>
</dbReference>
<reference evidence="3 4" key="1">
    <citation type="submission" date="2023-03" db="EMBL/GenBank/DDBJ databases">
        <title>Altererythrobacter sp. CAU 1644 isolated from sand.</title>
        <authorList>
            <person name="Kim W."/>
        </authorList>
    </citation>
    <scope>NUCLEOTIDE SEQUENCE [LARGE SCALE GENOMIC DNA]</scope>
    <source>
        <strain evidence="3 4">CAU 1644</strain>
    </source>
</reference>
<evidence type="ECO:0000313" key="4">
    <source>
        <dbReference type="Proteomes" id="UP001215827"/>
    </source>
</evidence>
<dbReference type="InterPro" id="IPR029068">
    <property type="entry name" value="Glyas_Bleomycin-R_OHBP_Dase"/>
</dbReference>
<evidence type="ECO:0000259" key="2">
    <source>
        <dbReference type="PROSITE" id="PS51819"/>
    </source>
</evidence>
<protein>
    <submittedName>
        <fullName evidence="3">VOC family protein</fullName>
    </submittedName>
</protein>
<dbReference type="InterPro" id="IPR037523">
    <property type="entry name" value="VOC_core"/>
</dbReference>
<dbReference type="RefSeq" id="WP_278015099.1">
    <property type="nucleotide sequence ID" value="NZ_CP121106.1"/>
</dbReference>
<name>A0ABY8FMS9_9SPHN</name>
<proteinExistence type="predicted"/>
<evidence type="ECO:0000256" key="1">
    <source>
        <dbReference type="SAM" id="SignalP"/>
    </source>
</evidence>
<sequence>MRALVAMLALGIAACAHVPSPEPAEEAANKASEGTVLRRATLVVHDIEASVAFYETLGFTQWYVGKVGTISEQGLPVEGASPGDPNQLIIMKGKHPYIGMIGLLQYGHKRALPEPGTMRAGDAIMMIEAEGLEEIARRIAAKGYRVHKPLEKTHIESVDSEWDASFLMVFDPDGNMVELTERHN</sequence>
<dbReference type="Proteomes" id="UP001215827">
    <property type="component" value="Chromosome"/>
</dbReference>
<feature type="signal peptide" evidence="1">
    <location>
        <begin position="1"/>
        <end position="18"/>
    </location>
</feature>
<feature type="domain" description="VOC" evidence="2">
    <location>
        <begin position="36"/>
        <end position="182"/>
    </location>
</feature>